<dbReference type="InterPro" id="IPR012551">
    <property type="entry name" value="DUF1707_SHOCT-like"/>
</dbReference>
<dbReference type="AlphaFoldDB" id="A0A1G6UIL4"/>
<organism evidence="3 4">
    <name type="scientific">Rhodococcus tukisamuensis</name>
    <dbReference type="NCBI Taxonomy" id="168276"/>
    <lineage>
        <taxon>Bacteria</taxon>
        <taxon>Bacillati</taxon>
        <taxon>Actinomycetota</taxon>
        <taxon>Actinomycetes</taxon>
        <taxon>Mycobacteriales</taxon>
        <taxon>Nocardiaceae</taxon>
        <taxon>Rhodococcus</taxon>
    </lineage>
</organism>
<gene>
    <name evidence="3" type="ORF">SAMN05444580_104184</name>
</gene>
<reference evidence="3 4" key="1">
    <citation type="submission" date="2016-10" db="EMBL/GenBank/DDBJ databases">
        <authorList>
            <person name="de Groot N.N."/>
        </authorList>
    </citation>
    <scope>NUCLEOTIDE SEQUENCE [LARGE SCALE GENOMIC DNA]</scope>
    <source>
        <strain evidence="3 4">JCM 11308</strain>
    </source>
</reference>
<dbReference type="EMBL" id="FNAB01000004">
    <property type="protein sequence ID" value="SDD40417.1"/>
    <property type="molecule type" value="Genomic_DNA"/>
</dbReference>
<sequence>MPEQDSSRTRARDIDRAQTCGLLDAGYGEGQLDPAEYQARTAAAMKAKTLGELDALVSDLQIPDHLVEATRATAPEPAPRQRVPGRVVAAVLAAVLAVGGTLVFATRGDDAAPEATDVAGAARQAPAPAPIPAGEPAPIVIEPIDPLTTDGVREFVRQLGVKFGGDLRVDQVTFYSSYVFVTRMLEDQPHREQDWSFRGGFSTSGDPGARPLDTATVDLADLDVARLGDVIATGANRVGMPSGRVDHIFVRPDSGTEGLVTVQFTDDADRSGFVNTRLDGSVVDISPTEG</sequence>
<dbReference type="RefSeq" id="WP_072844663.1">
    <property type="nucleotide sequence ID" value="NZ_FNAB01000004.1"/>
</dbReference>
<keyword evidence="1" id="KW-0812">Transmembrane</keyword>
<name>A0A1G6UIL4_9NOCA</name>
<protein>
    <recommendedName>
        <fullName evidence="2">DUF1707 domain-containing protein</fullName>
    </recommendedName>
</protein>
<dbReference type="PANTHER" id="PTHR40763:SF4">
    <property type="entry name" value="DUF1707 DOMAIN-CONTAINING PROTEIN"/>
    <property type="match status" value="1"/>
</dbReference>
<accession>A0A1G6UIL4</accession>
<feature type="transmembrane region" description="Helical" evidence="1">
    <location>
        <begin position="87"/>
        <end position="105"/>
    </location>
</feature>
<dbReference type="STRING" id="168276.SAMN05444580_104184"/>
<keyword evidence="4" id="KW-1185">Reference proteome</keyword>
<dbReference type="Pfam" id="PF08044">
    <property type="entry name" value="DUF1707"/>
    <property type="match status" value="1"/>
</dbReference>
<evidence type="ECO:0000259" key="2">
    <source>
        <dbReference type="Pfam" id="PF08044"/>
    </source>
</evidence>
<keyword evidence="1" id="KW-1133">Transmembrane helix</keyword>
<proteinExistence type="predicted"/>
<dbReference type="PANTHER" id="PTHR40763">
    <property type="entry name" value="MEMBRANE PROTEIN-RELATED"/>
    <property type="match status" value="1"/>
</dbReference>
<evidence type="ECO:0000313" key="3">
    <source>
        <dbReference type="EMBL" id="SDD40417.1"/>
    </source>
</evidence>
<feature type="domain" description="DUF1707" evidence="2">
    <location>
        <begin position="9"/>
        <end position="61"/>
    </location>
</feature>
<keyword evidence="1" id="KW-0472">Membrane</keyword>
<dbReference type="Proteomes" id="UP000199417">
    <property type="component" value="Unassembled WGS sequence"/>
</dbReference>
<evidence type="ECO:0000256" key="1">
    <source>
        <dbReference type="SAM" id="Phobius"/>
    </source>
</evidence>
<evidence type="ECO:0000313" key="4">
    <source>
        <dbReference type="Proteomes" id="UP000199417"/>
    </source>
</evidence>